<dbReference type="RefSeq" id="WP_123103801.1">
    <property type="nucleotide sequence ID" value="NZ_CP127527.1"/>
</dbReference>
<reference evidence="1" key="1">
    <citation type="submission" date="2018-10" db="EMBL/GenBank/DDBJ databases">
        <title>Acidithiobacillus sulfuriphilus sp. nov.: an extremely acidophilic sulfur-oxidizing chemolithotroph isolated from a neutral pH environment.</title>
        <authorList>
            <person name="Falagan C."/>
            <person name="Moya-Beltran A."/>
            <person name="Quatrini R."/>
            <person name="Johnson D.B."/>
        </authorList>
    </citation>
    <scope>NUCLEOTIDE SEQUENCE [LARGE SCALE GENOMIC DNA]</scope>
    <source>
        <strain evidence="1">CJ-2</strain>
    </source>
</reference>
<dbReference type="AlphaFoldDB" id="A0A3M8R0Q3"/>
<dbReference type="PANTHER" id="PTHR30348">
    <property type="entry name" value="UNCHARACTERIZED PROTEIN YECE"/>
    <property type="match status" value="1"/>
</dbReference>
<dbReference type="OrthoDB" id="5292090at2"/>
<dbReference type="Gene3D" id="3.20.20.410">
    <property type="entry name" value="Protein of unknown function UPF0759"/>
    <property type="match status" value="1"/>
</dbReference>
<sequence length="257" mass="29228">MKERRPTSNYRIGCAGWYYPHWRGPFYPDGLPAHGWLDFYARHFDTVEINSSFYRLPGEKALYTWQEHTPSGFCFASKASRLITHRKKLSAAEGALAVFLGRMEILGGKLGPFLFQLPPHWRRNAQRLDRFLNDLPPGHRYAFEMRDPSWHHPEVYTLLRAHNAAFCIFDLAGFQSPLELTADFTYLRLHGPGAVAYAGCYGTDALSIWAARIRSWRDLSAVHVYFNNDQAAYATRNALELKSILALSTDEGGRAGG</sequence>
<accession>A0A3M8R0Q3</accession>
<organism evidence="1">
    <name type="scientific">Acidithiobacillus sulfuriphilus</name>
    <dbReference type="NCBI Taxonomy" id="1867749"/>
    <lineage>
        <taxon>Bacteria</taxon>
        <taxon>Pseudomonadati</taxon>
        <taxon>Pseudomonadota</taxon>
        <taxon>Acidithiobacillia</taxon>
        <taxon>Acidithiobacillales</taxon>
        <taxon>Acidithiobacillaceae</taxon>
        <taxon>Acidithiobacillus</taxon>
    </lineage>
</organism>
<proteinExistence type="predicted"/>
<dbReference type="InterPro" id="IPR036520">
    <property type="entry name" value="UPF0759_sf"/>
</dbReference>
<dbReference type="InterPro" id="IPR002763">
    <property type="entry name" value="DUF72"/>
</dbReference>
<evidence type="ECO:0000313" key="1">
    <source>
        <dbReference type="EMBL" id="RNF62127.1"/>
    </source>
</evidence>
<dbReference type="EMBL" id="RIZI01000165">
    <property type="protein sequence ID" value="RNF62127.1"/>
    <property type="molecule type" value="Genomic_DNA"/>
</dbReference>
<protein>
    <submittedName>
        <fullName evidence="1">DUF72 domain-containing protein</fullName>
    </submittedName>
</protein>
<dbReference type="SUPFAM" id="SSF117396">
    <property type="entry name" value="TM1631-like"/>
    <property type="match status" value="1"/>
</dbReference>
<dbReference type="PANTHER" id="PTHR30348:SF4">
    <property type="entry name" value="DUF72 DOMAIN-CONTAINING PROTEIN"/>
    <property type="match status" value="1"/>
</dbReference>
<dbReference type="Pfam" id="PF01904">
    <property type="entry name" value="DUF72"/>
    <property type="match status" value="1"/>
</dbReference>
<comment type="caution">
    <text evidence="1">The sequence shown here is derived from an EMBL/GenBank/DDBJ whole genome shotgun (WGS) entry which is preliminary data.</text>
</comment>
<name>A0A3M8R0Q3_9PROT</name>
<gene>
    <name evidence="1" type="ORF">EC580_07750</name>
</gene>